<feature type="non-terminal residue" evidence="2">
    <location>
        <position position="1"/>
    </location>
</feature>
<feature type="compositionally biased region" description="Basic and acidic residues" evidence="1">
    <location>
        <begin position="30"/>
        <end position="42"/>
    </location>
</feature>
<feature type="region of interest" description="Disordered" evidence="1">
    <location>
        <begin position="28"/>
        <end position="56"/>
    </location>
</feature>
<keyword evidence="3" id="KW-1185">Reference proteome</keyword>
<comment type="caution">
    <text evidence="2">The sequence shown here is derived from an EMBL/GenBank/DDBJ whole genome shotgun (WGS) entry which is preliminary data.</text>
</comment>
<proteinExistence type="predicted"/>
<protein>
    <submittedName>
        <fullName evidence="2">Uncharacterized protein</fullName>
    </submittedName>
</protein>
<sequence length="56" mass="5922">VQTEPFLTCWTALLAGSGTELGQTALLRRRRDEKGDGSDDARTSVAAMDGVAGRGR</sequence>
<gene>
    <name evidence="2" type="ORF">PIB30_050758</name>
</gene>
<evidence type="ECO:0000256" key="1">
    <source>
        <dbReference type="SAM" id="MobiDB-lite"/>
    </source>
</evidence>
<reference evidence="2 3" key="1">
    <citation type="journal article" date="2023" name="Plants (Basel)">
        <title>Bridging the Gap: Combining Genomics and Transcriptomics Approaches to Understand Stylosanthes scabra, an Orphan Legume from the Brazilian Caatinga.</title>
        <authorList>
            <person name="Ferreira-Neto J.R.C."/>
            <person name="da Silva M.D."/>
            <person name="Binneck E."/>
            <person name="de Melo N.F."/>
            <person name="da Silva R.H."/>
            <person name="de Melo A.L.T.M."/>
            <person name="Pandolfi V."/>
            <person name="Bustamante F.O."/>
            <person name="Brasileiro-Vidal A.C."/>
            <person name="Benko-Iseppon A.M."/>
        </authorList>
    </citation>
    <scope>NUCLEOTIDE SEQUENCE [LARGE SCALE GENOMIC DNA]</scope>
    <source>
        <tissue evidence="2">Leaves</tissue>
    </source>
</reference>
<evidence type="ECO:0000313" key="3">
    <source>
        <dbReference type="Proteomes" id="UP001341840"/>
    </source>
</evidence>
<accession>A0ABU6TIK0</accession>
<organism evidence="2 3">
    <name type="scientific">Stylosanthes scabra</name>
    <dbReference type="NCBI Taxonomy" id="79078"/>
    <lineage>
        <taxon>Eukaryota</taxon>
        <taxon>Viridiplantae</taxon>
        <taxon>Streptophyta</taxon>
        <taxon>Embryophyta</taxon>
        <taxon>Tracheophyta</taxon>
        <taxon>Spermatophyta</taxon>
        <taxon>Magnoliopsida</taxon>
        <taxon>eudicotyledons</taxon>
        <taxon>Gunneridae</taxon>
        <taxon>Pentapetalae</taxon>
        <taxon>rosids</taxon>
        <taxon>fabids</taxon>
        <taxon>Fabales</taxon>
        <taxon>Fabaceae</taxon>
        <taxon>Papilionoideae</taxon>
        <taxon>50 kb inversion clade</taxon>
        <taxon>dalbergioids sensu lato</taxon>
        <taxon>Dalbergieae</taxon>
        <taxon>Pterocarpus clade</taxon>
        <taxon>Stylosanthes</taxon>
    </lineage>
</organism>
<name>A0ABU6TIK0_9FABA</name>
<feature type="non-terminal residue" evidence="2">
    <location>
        <position position="56"/>
    </location>
</feature>
<dbReference type="Proteomes" id="UP001341840">
    <property type="component" value="Unassembled WGS sequence"/>
</dbReference>
<dbReference type="EMBL" id="JASCZI010090973">
    <property type="protein sequence ID" value="MED6148190.1"/>
    <property type="molecule type" value="Genomic_DNA"/>
</dbReference>
<evidence type="ECO:0000313" key="2">
    <source>
        <dbReference type="EMBL" id="MED6148190.1"/>
    </source>
</evidence>